<dbReference type="GO" id="GO:0003677">
    <property type="term" value="F:DNA binding"/>
    <property type="evidence" value="ECO:0007669"/>
    <property type="project" value="UniProtKB-KW"/>
</dbReference>
<organism evidence="4 7">
    <name type="scientific">Collinsella ihumii</name>
    <dbReference type="NCBI Taxonomy" id="1720204"/>
    <lineage>
        <taxon>Bacteria</taxon>
        <taxon>Bacillati</taxon>
        <taxon>Actinomycetota</taxon>
        <taxon>Coriobacteriia</taxon>
        <taxon>Coriobacteriales</taxon>
        <taxon>Coriobacteriaceae</taxon>
        <taxon>Collinsella</taxon>
    </lineage>
</organism>
<dbReference type="GO" id="GO:0003700">
    <property type="term" value="F:DNA-binding transcription factor activity"/>
    <property type="evidence" value="ECO:0007669"/>
    <property type="project" value="InterPro"/>
</dbReference>
<dbReference type="Proteomes" id="UP000746751">
    <property type="component" value="Unassembled WGS sequence"/>
</dbReference>
<evidence type="ECO:0000256" key="2">
    <source>
        <dbReference type="ARBA" id="ARBA00023163"/>
    </source>
</evidence>
<comment type="caution">
    <text evidence="4">The sequence shown here is derived from an EMBL/GenBank/DDBJ whole genome shotgun (WGS) entry which is preliminary data.</text>
</comment>
<reference evidence="4" key="2">
    <citation type="submission" date="2021-09" db="EMBL/GenBank/DDBJ databases">
        <authorList>
            <person name="Gilroy R."/>
        </authorList>
    </citation>
    <scope>NUCLEOTIDE SEQUENCE</scope>
    <source>
        <strain evidence="4">ChiGjej2B2-7701</strain>
    </source>
</reference>
<keyword evidence="2" id="KW-0804">Transcription</keyword>
<dbReference type="InterPro" id="IPR014036">
    <property type="entry name" value="DeoR-like_C"/>
</dbReference>
<dbReference type="EMBL" id="JAUEIR010000004">
    <property type="protein sequence ID" value="MDN0069212.1"/>
    <property type="molecule type" value="Genomic_DNA"/>
</dbReference>
<dbReference type="InterPro" id="IPR001034">
    <property type="entry name" value="DeoR_HTH"/>
</dbReference>
<name>A0A921IQ18_9ACTN</name>
<evidence type="ECO:0000256" key="1">
    <source>
        <dbReference type="ARBA" id="ARBA00023015"/>
    </source>
</evidence>
<dbReference type="SMART" id="SM01134">
    <property type="entry name" value="DeoRC"/>
    <property type="match status" value="1"/>
</dbReference>
<dbReference type="PROSITE" id="PS51000">
    <property type="entry name" value="HTH_DEOR_2"/>
    <property type="match status" value="1"/>
</dbReference>
<dbReference type="SMART" id="SM00420">
    <property type="entry name" value="HTH_DEOR"/>
    <property type="match status" value="1"/>
</dbReference>
<keyword evidence="1" id="KW-0805">Transcription regulation</keyword>
<evidence type="ECO:0000259" key="3">
    <source>
        <dbReference type="PROSITE" id="PS51000"/>
    </source>
</evidence>
<evidence type="ECO:0000313" key="5">
    <source>
        <dbReference type="EMBL" id="MDN0062946.1"/>
    </source>
</evidence>
<proteinExistence type="predicted"/>
<reference evidence="4" key="1">
    <citation type="journal article" date="2021" name="PeerJ">
        <title>Extensive microbial diversity within the chicken gut microbiome revealed by metagenomics and culture.</title>
        <authorList>
            <person name="Gilroy R."/>
            <person name="Ravi A."/>
            <person name="Getino M."/>
            <person name="Pursley I."/>
            <person name="Horton D.L."/>
            <person name="Alikhan N.F."/>
            <person name="Baker D."/>
            <person name="Gharbi K."/>
            <person name="Hall N."/>
            <person name="Watson M."/>
            <person name="Adriaenssens E.M."/>
            <person name="Foster-Nyarko E."/>
            <person name="Jarju S."/>
            <person name="Secka A."/>
            <person name="Antonio M."/>
            <person name="Oren A."/>
            <person name="Chaudhuri R.R."/>
            <person name="La Ragione R."/>
            <person name="Hildebrand F."/>
            <person name="Pallen M.J."/>
        </authorList>
    </citation>
    <scope>NUCLEOTIDE SEQUENCE</scope>
    <source>
        <strain evidence="4">ChiGjej2B2-7701</strain>
    </source>
</reference>
<dbReference type="InterPro" id="IPR037171">
    <property type="entry name" value="NagB/RpiA_transferase-like"/>
</dbReference>
<dbReference type="Gene3D" id="3.40.50.1360">
    <property type="match status" value="1"/>
</dbReference>
<reference evidence="5" key="3">
    <citation type="submission" date="2023-06" db="EMBL/GenBank/DDBJ databases">
        <authorList>
            <person name="Zeman M."/>
            <person name="Kubasova T."/>
            <person name="Jahodarova E."/>
            <person name="Nykrynova M."/>
            <person name="Rychlik I."/>
        </authorList>
    </citation>
    <scope>NUCLEOTIDE SEQUENCE</scope>
    <source>
        <strain evidence="6">15_COKtk</strain>
        <strain evidence="5">176_SSukc20</strain>
    </source>
</reference>
<keyword evidence="8" id="KW-1185">Reference proteome</keyword>
<keyword evidence="4" id="KW-0238">DNA-binding</keyword>
<evidence type="ECO:0000313" key="8">
    <source>
        <dbReference type="Proteomes" id="UP001168435"/>
    </source>
</evidence>
<dbReference type="EMBL" id="DYVF01000041">
    <property type="protein sequence ID" value="HJG30977.1"/>
    <property type="molecule type" value="Genomic_DNA"/>
</dbReference>
<dbReference type="EMBL" id="JAUEIQ010000001">
    <property type="protein sequence ID" value="MDN0062946.1"/>
    <property type="molecule type" value="Genomic_DNA"/>
</dbReference>
<reference evidence="5" key="4">
    <citation type="submission" date="2024-05" db="EMBL/GenBank/DDBJ databases">
        <title>Identification and characterization of horizontal gene transfer across gut microbiota members of farm animals based on homology search.</title>
        <authorList>
            <person name="Schwarzerova J."/>
            <person name="Nykrynova M."/>
            <person name="Jureckova K."/>
            <person name="Cejkova D."/>
            <person name="Rychlik I."/>
        </authorList>
    </citation>
    <scope>NUCLEOTIDE SEQUENCE</scope>
    <source>
        <strain evidence="6">15_COKtk</strain>
        <strain evidence="5">176_SSukc20</strain>
    </source>
</reference>
<dbReference type="PANTHER" id="PTHR30363:SF49">
    <property type="entry name" value="L-FUCOSE OPERON ACTIVATOR"/>
    <property type="match status" value="1"/>
</dbReference>
<gene>
    <name evidence="4" type="ORF">K8U80_06230</name>
    <name evidence="5" type="ORF">QVN30_01300</name>
    <name evidence="6" type="ORF">QVN40_05760</name>
</gene>
<dbReference type="InterPro" id="IPR036390">
    <property type="entry name" value="WH_DNA-bd_sf"/>
</dbReference>
<dbReference type="Pfam" id="PF08220">
    <property type="entry name" value="HTH_DeoR"/>
    <property type="match status" value="1"/>
</dbReference>
<dbReference type="RefSeq" id="WP_204587786.1">
    <property type="nucleotide sequence ID" value="NZ_JAUEIM010000044.1"/>
</dbReference>
<protein>
    <submittedName>
        <fullName evidence="4">DeoR/GlpR family DNA-binding transcription regulator</fullName>
    </submittedName>
</protein>
<dbReference type="SUPFAM" id="SSF46785">
    <property type="entry name" value="Winged helix' DNA-binding domain"/>
    <property type="match status" value="1"/>
</dbReference>
<dbReference type="InterPro" id="IPR050313">
    <property type="entry name" value="Carb_Metab_HTH_regulators"/>
</dbReference>
<dbReference type="AlphaFoldDB" id="A0A921IQ18"/>
<dbReference type="Proteomes" id="UP001168505">
    <property type="component" value="Unassembled WGS sequence"/>
</dbReference>
<dbReference type="PANTHER" id="PTHR30363">
    <property type="entry name" value="HTH-TYPE TRANSCRIPTIONAL REGULATOR SRLR-RELATED"/>
    <property type="match status" value="1"/>
</dbReference>
<evidence type="ECO:0000313" key="7">
    <source>
        <dbReference type="Proteomes" id="UP000746751"/>
    </source>
</evidence>
<feature type="domain" description="HTH deoR-type" evidence="3">
    <location>
        <begin position="2"/>
        <end position="58"/>
    </location>
</feature>
<dbReference type="SUPFAM" id="SSF100950">
    <property type="entry name" value="NagB/RpiA/CoA transferase-like"/>
    <property type="match status" value="1"/>
</dbReference>
<evidence type="ECO:0000313" key="6">
    <source>
        <dbReference type="EMBL" id="MDN0069212.1"/>
    </source>
</evidence>
<dbReference type="Pfam" id="PF00455">
    <property type="entry name" value="DeoRC"/>
    <property type="match status" value="1"/>
</dbReference>
<dbReference type="Proteomes" id="UP001168435">
    <property type="component" value="Unassembled WGS sequence"/>
</dbReference>
<evidence type="ECO:0000313" key="4">
    <source>
        <dbReference type="EMBL" id="HJG30977.1"/>
    </source>
</evidence>
<sequence length="251" mass="27345">MMNERREAIVRLVNNQGSATITQLKDAFPEVSEMTIRNDIKALDAEHRLVRIYGGVRSIETAVGADGLIDLRRSRNVAAKGAIARKAAGLIAANTHVYLDSGSTVAALAASLPDVQLQVFTCGIYNVLELGKYSYIKTIVPGGALNRFNMCLHGSRAVREVSRMHFDQVFIGASGYSPDSGFTCGSDEEAELKRVAIARADTRIMLLDSSKVDRTSTFTFCDISDLDVIVTEGDLPDELKMRCEKAGVRIL</sequence>
<accession>A0A921IQ18</accession>